<dbReference type="PRINTS" id="PR00078">
    <property type="entry name" value="G3PDHDRGNASE"/>
</dbReference>
<dbReference type="GO" id="GO:0016620">
    <property type="term" value="F:oxidoreductase activity, acting on the aldehyde or oxo group of donors, NAD or NADP as acceptor"/>
    <property type="evidence" value="ECO:0007669"/>
    <property type="project" value="InterPro"/>
</dbReference>
<dbReference type="SUPFAM" id="SSF55347">
    <property type="entry name" value="Glyceraldehyde-3-phosphate dehydrogenase-like, C-terminal domain"/>
    <property type="match status" value="1"/>
</dbReference>
<comment type="subunit">
    <text evidence="2">Homotetramer.</text>
</comment>
<dbReference type="STRING" id="419481.SAMN05216233_10610"/>
<dbReference type="OrthoDB" id="9803304at2"/>
<evidence type="ECO:0000256" key="3">
    <source>
        <dbReference type="ARBA" id="ARBA00023002"/>
    </source>
</evidence>
<dbReference type="GO" id="GO:0050661">
    <property type="term" value="F:NADP binding"/>
    <property type="evidence" value="ECO:0007669"/>
    <property type="project" value="InterPro"/>
</dbReference>
<feature type="active site" description="Nucleophile" evidence="4">
    <location>
        <position position="155"/>
    </location>
</feature>
<name>A0A1G5EID0_9BACT</name>
<dbReference type="PROSITE" id="PS00071">
    <property type="entry name" value="GAPDH"/>
    <property type="match status" value="1"/>
</dbReference>
<dbReference type="AlphaFoldDB" id="A0A1G5EID0"/>
<dbReference type="InterPro" id="IPR020831">
    <property type="entry name" value="GlycerAld/Erythrose_P_DH"/>
</dbReference>
<dbReference type="InterPro" id="IPR020830">
    <property type="entry name" value="GlycerAld_3-P_DH_AS"/>
</dbReference>
<evidence type="ECO:0000256" key="8">
    <source>
        <dbReference type="RuleBase" id="RU361160"/>
    </source>
</evidence>
<evidence type="ECO:0000256" key="7">
    <source>
        <dbReference type="RuleBase" id="RU000397"/>
    </source>
</evidence>
<dbReference type="RefSeq" id="WP_092210650.1">
    <property type="nucleotide sequence ID" value="NZ_FMUX01000006.1"/>
</dbReference>
<dbReference type="EMBL" id="FMUX01000006">
    <property type="protein sequence ID" value="SCY26208.1"/>
    <property type="molecule type" value="Genomic_DNA"/>
</dbReference>
<feature type="binding site" evidence="5">
    <location>
        <position position="318"/>
    </location>
    <ligand>
        <name>NAD(+)</name>
        <dbReference type="ChEBI" id="CHEBI:57540"/>
    </ligand>
</feature>
<feature type="binding site" evidence="5">
    <location>
        <begin position="12"/>
        <end position="13"/>
    </location>
    <ligand>
        <name>NAD(+)</name>
        <dbReference type="ChEBI" id="CHEBI:57540"/>
    </ligand>
</feature>
<accession>A0A1G5EID0</accession>
<dbReference type="GO" id="GO:0006006">
    <property type="term" value="P:glucose metabolic process"/>
    <property type="evidence" value="ECO:0007669"/>
    <property type="project" value="InterPro"/>
</dbReference>
<evidence type="ECO:0000259" key="9">
    <source>
        <dbReference type="SMART" id="SM00846"/>
    </source>
</evidence>
<dbReference type="Pfam" id="PF02800">
    <property type="entry name" value="Gp_dh_C"/>
    <property type="match status" value="1"/>
</dbReference>
<keyword evidence="3 8" id="KW-0560">Oxidoreductase</keyword>
<dbReference type="SUPFAM" id="SSF51735">
    <property type="entry name" value="NAD(P)-binding Rossmann-fold domains"/>
    <property type="match status" value="1"/>
</dbReference>
<gene>
    <name evidence="10" type="ORF">SAMN05216233_10610</name>
</gene>
<dbReference type="Gene3D" id="3.40.50.720">
    <property type="entry name" value="NAD(P)-binding Rossmann-like Domain"/>
    <property type="match status" value="1"/>
</dbReference>
<evidence type="ECO:0000313" key="11">
    <source>
        <dbReference type="Proteomes" id="UP000198870"/>
    </source>
</evidence>
<dbReference type="Gene3D" id="3.30.360.10">
    <property type="entry name" value="Dihydrodipicolinate Reductase, domain 2"/>
    <property type="match status" value="1"/>
</dbReference>
<dbReference type="InterPro" id="IPR020828">
    <property type="entry name" value="GlycerAld_3-P_DH_NAD(P)-bd"/>
</dbReference>
<dbReference type="FunFam" id="3.30.360.10:FF:000002">
    <property type="entry name" value="Glyceraldehyde-3-phosphate dehydrogenase"/>
    <property type="match status" value="1"/>
</dbReference>
<dbReference type="CDD" id="cd17892">
    <property type="entry name" value="GAPDH_N_E4PDH"/>
    <property type="match status" value="1"/>
</dbReference>
<evidence type="ECO:0000256" key="5">
    <source>
        <dbReference type="PIRSR" id="PIRSR000149-3"/>
    </source>
</evidence>
<evidence type="ECO:0000313" key="10">
    <source>
        <dbReference type="EMBL" id="SCY26208.1"/>
    </source>
</evidence>
<comment type="similarity">
    <text evidence="1 7">Belongs to the glyceraldehyde-3-phosphate dehydrogenase family.</text>
</comment>
<dbReference type="Pfam" id="PF00044">
    <property type="entry name" value="Gp_dh_N"/>
    <property type="match status" value="1"/>
</dbReference>
<proteinExistence type="inferred from homology"/>
<keyword evidence="5" id="KW-0520">NAD</keyword>
<keyword evidence="11" id="KW-1185">Reference proteome</keyword>
<dbReference type="FunFam" id="3.40.50.720:FF:000001">
    <property type="entry name" value="Glyceraldehyde-3-phosphate dehydrogenase"/>
    <property type="match status" value="1"/>
</dbReference>
<feature type="domain" description="Glyceraldehyde 3-phosphate dehydrogenase NAD(P) binding" evidence="9">
    <location>
        <begin position="3"/>
        <end position="155"/>
    </location>
</feature>
<evidence type="ECO:0000256" key="2">
    <source>
        <dbReference type="ARBA" id="ARBA00011881"/>
    </source>
</evidence>
<dbReference type="Proteomes" id="UP000198870">
    <property type="component" value="Unassembled WGS sequence"/>
</dbReference>
<dbReference type="PIRSF" id="PIRSF000149">
    <property type="entry name" value="GAP_DH"/>
    <property type="match status" value="1"/>
</dbReference>
<dbReference type="InterPro" id="IPR006424">
    <property type="entry name" value="Glyceraldehyde-3-P_DH_1"/>
</dbReference>
<reference evidence="10 11" key="1">
    <citation type="submission" date="2016-10" db="EMBL/GenBank/DDBJ databases">
        <authorList>
            <person name="de Groot N.N."/>
        </authorList>
    </citation>
    <scope>NUCLEOTIDE SEQUENCE [LARGE SCALE GENOMIC DNA]</scope>
    <source>
        <strain evidence="10 11">AA1</strain>
    </source>
</reference>
<dbReference type="PANTHER" id="PTHR43148">
    <property type="entry name" value="GLYCERALDEHYDE-3-PHOSPHATE DEHYDROGENASE 2"/>
    <property type="match status" value="1"/>
</dbReference>
<evidence type="ECO:0000256" key="6">
    <source>
        <dbReference type="PIRSR" id="PIRSR000149-4"/>
    </source>
</evidence>
<dbReference type="InterPro" id="IPR020829">
    <property type="entry name" value="GlycerAld_3-P_DH_cat"/>
</dbReference>
<keyword evidence="5" id="KW-0547">Nucleotide-binding</keyword>
<dbReference type="GO" id="GO:0051287">
    <property type="term" value="F:NAD binding"/>
    <property type="evidence" value="ECO:0007669"/>
    <property type="project" value="InterPro"/>
</dbReference>
<evidence type="ECO:0000256" key="4">
    <source>
        <dbReference type="PIRSR" id="PIRSR000149-1"/>
    </source>
</evidence>
<organism evidence="10 11">
    <name type="scientific">Desulfoluna spongiiphila</name>
    <dbReference type="NCBI Taxonomy" id="419481"/>
    <lineage>
        <taxon>Bacteria</taxon>
        <taxon>Pseudomonadati</taxon>
        <taxon>Thermodesulfobacteriota</taxon>
        <taxon>Desulfobacteria</taxon>
        <taxon>Desulfobacterales</taxon>
        <taxon>Desulfolunaceae</taxon>
        <taxon>Desulfoluna</taxon>
    </lineage>
</organism>
<dbReference type="NCBIfam" id="TIGR01534">
    <property type="entry name" value="GAPDH-I"/>
    <property type="match status" value="1"/>
</dbReference>
<protein>
    <recommendedName>
        <fullName evidence="8">Glyceraldehyde-3-phosphate dehydrogenase</fullName>
        <ecNumber evidence="8">1.2.1.-</ecNumber>
    </recommendedName>
</protein>
<evidence type="ECO:0000256" key="1">
    <source>
        <dbReference type="ARBA" id="ARBA00007406"/>
    </source>
</evidence>
<dbReference type="EC" id="1.2.1.-" evidence="8"/>
<sequence>MTYRVAINGYGRIGRCILRALYESSHRDDLVIVGINELSDIESIAHLTKYDSTHGRFDGDVSCVGHTLMVNGDPIAVTYQKELSRLAWDKLGVDVVLECTGCFTRRSMAEKHIEAGAKKVVYSCPAEPDVDATIVYGTNHDTLKKEHTVVSNASCTTNCIVPVIKTLDESFGIESGVITTVHSMMNDQPVIDAYHDQDLRKTRSSSHSIIPVNTGLAKGLDRILPHLEGRFEALALRVPTLNVSAMQLTAQVREKTDAEAVNEALYKAAHNGMNGILGYTEVPLVSCDYNHDPRSSVVDGTQTRVSGHTVSVLAWFDNEWGYANRMLDTTLALMRADA</sequence>
<feature type="binding site" evidence="5">
    <location>
        <position position="123"/>
    </location>
    <ligand>
        <name>NAD(+)</name>
        <dbReference type="ChEBI" id="CHEBI:57540"/>
    </ligand>
</feature>
<feature type="site" description="Activates thiol group during catalysis" evidence="6">
    <location>
        <position position="182"/>
    </location>
</feature>
<dbReference type="SMART" id="SM00846">
    <property type="entry name" value="Gp_dh_N"/>
    <property type="match status" value="1"/>
</dbReference>
<dbReference type="InterPro" id="IPR036291">
    <property type="entry name" value="NAD(P)-bd_dom_sf"/>
</dbReference>